<dbReference type="PANTHER" id="PTHR46508:SF1">
    <property type="entry name" value="PHD FINGER FAMILY PROTEIN"/>
    <property type="match status" value="1"/>
</dbReference>
<dbReference type="Pfam" id="PF24294">
    <property type="entry name" value="Chromo_PTM"/>
    <property type="match status" value="1"/>
</dbReference>
<dbReference type="InterPro" id="IPR001965">
    <property type="entry name" value="Znf_PHD"/>
</dbReference>
<gene>
    <name evidence="10" type="ORF">BVC80_1835g272</name>
</gene>
<keyword evidence="4" id="KW-0862">Zinc</keyword>
<feature type="region of interest" description="Disordered" evidence="7">
    <location>
        <begin position="1"/>
        <end position="29"/>
    </location>
</feature>
<dbReference type="Proteomes" id="UP000195402">
    <property type="component" value="Unassembled WGS sequence"/>
</dbReference>
<dbReference type="Pfam" id="PF15612">
    <property type="entry name" value="WHIM1"/>
    <property type="match status" value="1"/>
</dbReference>
<feature type="domain" description="PHD-type" evidence="8">
    <location>
        <begin position="440"/>
        <end position="487"/>
    </location>
</feature>
<feature type="region of interest" description="Disordered" evidence="7">
    <location>
        <begin position="744"/>
        <end position="780"/>
    </location>
</feature>
<reference evidence="10 11" key="1">
    <citation type="journal article" date="2017" name="Mol. Plant">
        <title>The Genome of Medicinal Plant Macleaya cordata Provides New Insights into Benzylisoquinoline Alkaloids Metabolism.</title>
        <authorList>
            <person name="Liu X."/>
            <person name="Liu Y."/>
            <person name="Huang P."/>
            <person name="Ma Y."/>
            <person name="Qing Z."/>
            <person name="Tang Q."/>
            <person name="Cao H."/>
            <person name="Cheng P."/>
            <person name="Zheng Y."/>
            <person name="Yuan Z."/>
            <person name="Zhou Y."/>
            <person name="Liu J."/>
            <person name="Tang Z."/>
            <person name="Zhuo Y."/>
            <person name="Zhang Y."/>
            <person name="Yu L."/>
            <person name="Huang J."/>
            <person name="Yang P."/>
            <person name="Peng Q."/>
            <person name="Zhang J."/>
            <person name="Jiang W."/>
            <person name="Zhang Z."/>
            <person name="Lin K."/>
            <person name="Ro D.K."/>
            <person name="Chen X."/>
            <person name="Xiong X."/>
            <person name="Shang Y."/>
            <person name="Huang S."/>
            <person name="Zeng J."/>
        </authorList>
    </citation>
    <scope>NUCLEOTIDE SEQUENCE [LARGE SCALE GENOMIC DNA]</scope>
    <source>
        <strain evidence="11">cv. BLH2017</strain>
        <tissue evidence="10">Root</tissue>
    </source>
</reference>
<dbReference type="InterPro" id="IPR018501">
    <property type="entry name" value="DDT_dom"/>
</dbReference>
<dbReference type="InterPro" id="IPR019786">
    <property type="entry name" value="Zinc_finger_PHD-type_CS"/>
</dbReference>
<dbReference type="FunCoup" id="A0A200R594">
    <property type="interactions" value="2653"/>
</dbReference>
<evidence type="ECO:0000259" key="9">
    <source>
        <dbReference type="PROSITE" id="PS50827"/>
    </source>
</evidence>
<dbReference type="SMART" id="SM00249">
    <property type="entry name" value="PHD"/>
    <property type="match status" value="4"/>
</dbReference>
<dbReference type="CDD" id="cd15532">
    <property type="entry name" value="PHD2_CHD_II"/>
    <property type="match status" value="1"/>
</dbReference>
<dbReference type="InterPro" id="IPR056618">
    <property type="entry name" value="Chromo_PTM"/>
</dbReference>
<dbReference type="Pfam" id="PF00628">
    <property type="entry name" value="PHD"/>
    <property type="match status" value="1"/>
</dbReference>
<accession>A0A200R594</accession>
<dbReference type="PANTHER" id="PTHR46508">
    <property type="entry name" value="PHD FINGER FAMILY PROTEIN"/>
    <property type="match status" value="1"/>
</dbReference>
<organism evidence="10 11">
    <name type="scientific">Macleaya cordata</name>
    <name type="common">Five-seeded plume-poppy</name>
    <name type="synonym">Bocconia cordata</name>
    <dbReference type="NCBI Taxonomy" id="56857"/>
    <lineage>
        <taxon>Eukaryota</taxon>
        <taxon>Viridiplantae</taxon>
        <taxon>Streptophyta</taxon>
        <taxon>Embryophyta</taxon>
        <taxon>Tracheophyta</taxon>
        <taxon>Spermatophyta</taxon>
        <taxon>Magnoliopsida</taxon>
        <taxon>Ranunculales</taxon>
        <taxon>Papaveraceae</taxon>
        <taxon>Papaveroideae</taxon>
        <taxon>Macleaya</taxon>
    </lineage>
</organism>
<feature type="compositionally biased region" description="Polar residues" evidence="7">
    <location>
        <begin position="747"/>
        <end position="765"/>
    </location>
</feature>
<dbReference type="SMART" id="SM00571">
    <property type="entry name" value="DDT"/>
    <property type="match status" value="1"/>
</dbReference>
<dbReference type="Pfam" id="PF21743">
    <property type="entry name" value="PTM_DIR17_Tudor"/>
    <property type="match status" value="1"/>
</dbReference>
<evidence type="ECO:0000259" key="8">
    <source>
        <dbReference type="PROSITE" id="PS50016"/>
    </source>
</evidence>
<keyword evidence="2" id="KW-0479">Metal-binding</keyword>
<evidence type="ECO:0000256" key="2">
    <source>
        <dbReference type="ARBA" id="ARBA00022723"/>
    </source>
</evidence>
<dbReference type="InterPro" id="IPR013083">
    <property type="entry name" value="Znf_RING/FYVE/PHD"/>
</dbReference>
<proteinExistence type="predicted"/>
<feature type="compositionally biased region" description="Acidic residues" evidence="7">
    <location>
        <begin position="163"/>
        <end position="177"/>
    </location>
</feature>
<feature type="domain" description="DDT" evidence="9">
    <location>
        <begin position="213"/>
        <end position="273"/>
    </location>
</feature>
<protein>
    <submittedName>
        <fullName evidence="10">Zinc finger protein</fullName>
    </submittedName>
</protein>
<dbReference type="PROSITE" id="PS01359">
    <property type="entry name" value="ZF_PHD_1"/>
    <property type="match status" value="1"/>
</dbReference>
<comment type="caution">
    <text evidence="10">The sequence shown here is derived from an EMBL/GenBank/DDBJ whole genome shotgun (WGS) entry which is preliminary data.</text>
</comment>
<dbReference type="InterPro" id="IPR011011">
    <property type="entry name" value="Znf_FYVE_PHD"/>
</dbReference>
<dbReference type="PROSITE" id="PS50016">
    <property type="entry name" value="ZF_PHD_2"/>
    <property type="match status" value="1"/>
</dbReference>
<dbReference type="GO" id="GO:0005634">
    <property type="term" value="C:nucleus"/>
    <property type="evidence" value="ECO:0007669"/>
    <property type="project" value="UniProtKB-SubCell"/>
</dbReference>
<dbReference type="CDD" id="cd15489">
    <property type="entry name" value="PHD_SF"/>
    <property type="match status" value="1"/>
</dbReference>
<comment type="subcellular location">
    <subcellularLocation>
        <location evidence="1">Nucleus</location>
    </subcellularLocation>
</comment>
<feature type="compositionally biased region" description="Polar residues" evidence="7">
    <location>
        <begin position="993"/>
        <end position="1002"/>
    </location>
</feature>
<dbReference type="InterPro" id="IPR028942">
    <property type="entry name" value="WHIM1_dom"/>
</dbReference>
<evidence type="ECO:0000313" key="10">
    <source>
        <dbReference type="EMBL" id="OVA17876.1"/>
    </source>
</evidence>
<feature type="region of interest" description="Disordered" evidence="7">
    <location>
        <begin position="361"/>
        <end position="392"/>
    </location>
</feature>
<evidence type="ECO:0000256" key="4">
    <source>
        <dbReference type="ARBA" id="ARBA00022833"/>
    </source>
</evidence>
<evidence type="ECO:0000256" key="7">
    <source>
        <dbReference type="SAM" id="MobiDB-lite"/>
    </source>
</evidence>
<feature type="compositionally biased region" description="Basic and acidic residues" evidence="7">
    <location>
        <begin position="766"/>
        <end position="775"/>
    </location>
</feature>
<name>A0A200R594_MACCD</name>
<dbReference type="Gene3D" id="3.30.40.10">
    <property type="entry name" value="Zinc/RING finger domain, C3HC4 (zinc finger)"/>
    <property type="match status" value="2"/>
</dbReference>
<dbReference type="EMBL" id="MVGT01000437">
    <property type="protein sequence ID" value="OVA17876.1"/>
    <property type="molecule type" value="Genomic_DNA"/>
</dbReference>
<dbReference type="InterPro" id="IPR047365">
    <property type="entry name" value="Tudor_AtPTM-like"/>
</dbReference>
<sequence length="1801" mass="200467">MESEEIKSEDRARKRRKRDKHDEKVQRVEGDLESKKRVVEKRSRALVGRYVKKEFEGYGVFLGKVVSYSVGLYRVDYEDGDSEDLESNEISEILLEEGDFDPELITRRKRLDELISARDSKTASKRSANKSVLAANGLNETETSSISKLSSDIECGSGKDVEPEGLEEPVPDGDADSSSDSCEFVRVRHSENDAPLVPPPSLPASSGNINVPEESVSQLFSVYNFLRTFSIQLYLSPFQLDDLVGSLNYVGPNTLLDAIHFSLMRALRRHLEMLSSNGVELALKCLRRLDWSLLDTFTWPVYVVEYLLVMGYAKGSEWNGFYNDVLDKEYYRLSVSRKLVILQILCDDVLESAELRAEIDMRESSEVGTDSDGTASPRPEKGPKRVHPRYSKTSACKDPEAMDIITNSQEPKSAHQTSSLVTKVTELDTSAADVDEDGNSDECRLCGMDGTLLCCDGCPSAYHSRCIGVNKMLLPLGSWFCPECTANKKEPTLRIGTGLKGAEIFGVDTYEQVFLGTCNHLLVLKSSLDVKLFSRYYNQNDIPKVLRVLYSSGQYKTLYSGICKGILEYWGIPEDENLSLPERTEAVTNLGEGTRIPEDENLPLSERTEAVTNLGEGKEGAVVSVPSCTFSGKETDKLIEIERENCASSVVDNNIENGVLSCLENDCQEVGLNATSVDTMNQADLPALDRDDVTTSRQVCPLTDIKLHEQFGTESTISTGSINVLADPSNSTHQVLAERSDVMEFSTGASASGNRSGGLSMSSENTEGRHSDGGKSKGNGNDDCSYMGALFKPQNYINQYSLGDVAASAAASLAVIASEDNRVSKSQASSNPRKIISADISVQVKAFSLVATRFFWPNPEKKLTEVPRERCGWCLSCKTATTCKKGCLLNLAALNAIKGSVRILGALRPVKTGEGNLPGIATYIFYMEENLRGLVVGPFLSPNYRRQWRKQVEQASTCNALKPLLLELEENIRLVAFSKGWVKLVDDWLVESSGTQSGTCSVGPTPKRPGGRRNKKQSATSEIKTEPCDDDSKNFRWWRGGKLLKLVFQKGILPCPIVKKAARRGGSRKIPGVYYAEGSEIPKRSRRFAWRAAVEMSKNAAQLALQVRYLDLHVRWSDLTRPELTSQDSKGPESVISAFRNARIFDKKVQENKISYGLNFGNQKHLPSRVMKNILEVEQNPDGKDKFWFSETQIPLYLIKEFEENVEKVPLPSTKKASDSLSKFQRQQLKASRKDIFSYLMHKGEKVDKCFCASCQEDVLLGDAVKCNACQGYCHKNCTKSSTVSMKNEVEVRITCKKCFCAKAFALNESVKKQAISKICWQGQEYQVAVAAREGAQQNSYQQPLAYAGNIETQMVKKSRMPGPKLATKGKKVTVPNYGVIWKKKNSEETGAEFRLTNILLRGNAYLDPSRIPTCVLCSKPYNSDLMYISCGSCSRWYHADAIQLEESQIFDVVGFKCGRCRKAGSPICPHMDQDEALKARMTRVRRASKQGSTGTGPLSETICPTPTVLHTKLEDTDEGFKSGKTWMRASKQGSTGIGPSFETIHKQPEVLESTPTVLNTKLEEMMIEENDPLLFSLERVEPIIEIKSEVEPEWDAAGTLSSQGPQKLPVRRLVKCEKDANGSPMENFHSESIPLETNNFLGSERDFPQAEWEFPVDGLKDEMMFDLEGFNYEDMTDFEPQTYFSFTELLATDDDQLNPSDASMMNMSGDWGNTSFCGSMPPPENLPEQNEMGSVKDHQEIAVEVEPTNNVIPCHLCHHPEPAPDLFCEECSMCIHNHCSPWIEQPGEGRWRCGNCRVWQ</sequence>
<dbReference type="InterPro" id="IPR019787">
    <property type="entry name" value="Znf_PHD-finger"/>
</dbReference>
<dbReference type="OMA" id="LQIHSHC"/>
<evidence type="ECO:0000313" key="11">
    <source>
        <dbReference type="Proteomes" id="UP000195402"/>
    </source>
</evidence>
<dbReference type="OrthoDB" id="784962at2759"/>
<keyword evidence="11" id="KW-1185">Reference proteome</keyword>
<dbReference type="PROSITE" id="PS50827">
    <property type="entry name" value="DDT"/>
    <property type="match status" value="1"/>
</dbReference>
<keyword evidence="5" id="KW-0539">Nucleus</keyword>
<dbReference type="InParanoid" id="A0A200R594"/>
<dbReference type="STRING" id="56857.A0A200R594"/>
<feature type="compositionally biased region" description="Basic and acidic residues" evidence="7">
    <location>
        <begin position="1"/>
        <end position="12"/>
    </location>
</feature>
<evidence type="ECO:0000256" key="6">
    <source>
        <dbReference type="PROSITE-ProRule" id="PRU00146"/>
    </source>
</evidence>
<dbReference type="Pfam" id="PF02791">
    <property type="entry name" value="DDT"/>
    <property type="match status" value="1"/>
</dbReference>
<dbReference type="SUPFAM" id="SSF57903">
    <property type="entry name" value="FYVE/PHD zinc finger"/>
    <property type="match status" value="2"/>
</dbReference>
<dbReference type="GO" id="GO:0008270">
    <property type="term" value="F:zinc ion binding"/>
    <property type="evidence" value="ECO:0007669"/>
    <property type="project" value="UniProtKB-KW"/>
</dbReference>
<dbReference type="CDD" id="cd20401">
    <property type="entry name" value="Tudor_AtPTM-like"/>
    <property type="match status" value="1"/>
</dbReference>
<feature type="region of interest" description="Disordered" evidence="7">
    <location>
        <begin position="145"/>
        <end position="182"/>
    </location>
</feature>
<feature type="compositionally biased region" description="Basic and acidic residues" evidence="7">
    <location>
        <begin position="20"/>
        <end position="29"/>
    </location>
</feature>
<feature type="region of interest" description="Disordered" evidence="7">
    <location>
        <begin position="993"/>
        <end position="1028"/>
    </location>
</feature>
<dbReference type="GO" id="GO:0000785">
    <property type="term" value="C:chromatin"/>
    <property type="evidence" value="ECO:0007669"/>
    <property type="project" value="UniProtKB-ARBA"/>
</dbReference>
<evidence type="ECO:0000256" key="3">
    <source>
        <dbReference type="ARBA" id="ARBA00022771"/>
    </source>
</evidence>
<keyword evidence="3 6" id="KW-0863">Zinc-finger</keyword>
<evidence type="ECO:0000256" key="1">
    <source>
        <dbReference type="ARBA" id="ARBA00004123"/>
    </source>
</evidence>
<evidence type="ECO:0000256" key="5">
    <source>
        <dbReference type="ARBA" id="ARBA00023242"/>
    </source>
</evidence>